<name>A0ACC1LT53_9FUNG</name>
<proteinExistence type="predicted"/>
<accession>A0ACC1LT53</accession>
<protein>
    <submittedName>
        <fullName evidence="1">Uncharacterized protein</fullName>
    </submittedName>
</protein>
<organism evidence="1 2">
    <name type="scientific">Coemansia aciculifera</name>
    <dbReference type="NCBI Taxonomy" id="417176"/>
    <lineage>
        <taxon>Eukaryota</taxon>
        <taxon>Fungi</taxon>
        <taxon>Fungi incertae sedis</taxon>
        <taxon>Zoopagomycota</taxon>
        <taxon>Kickxellomycotina</taxon>
        <taxon>Kickxellomycetes</taxon>
        <taxon>Kickxellales</taxon>
        <taxon>Kickxellaceae</taxon>
        <taxon>Coemansia</taxon>
    </lineage>
</organism>
<dbReference type="EMBL" id="JANBVB010003383">
    <property type="protein sequence ID" value="KAJ2879138.1"/>
    <property type="molecule type" value="Genomic_DNA"/>
</dbReference>
<reference evidence="1" key="1">
    <citation type="submission" date="2022-07" db="EMBL/GenBank/DDBJ databases">
        <title>Phylogenomic reconstructions and comparative analyses of Kickxellomycotina fungi.</title>
        <authorList>
            <person name="Reynolds N.K."/>
            <person name="Stajich J.E."/>
            <person name="Barry K."/>
            <person name="Grigoriev I.V."/>
            <person name="Crous P."/>
            <person name="Smith M.E."/>
        </authorList>
    </citation>
    <scope>NUCLEOTIDE SEQUENCE</scope>
    <source>
        <strain evidence="1">CBS 190363</strain>
    </source>
</reference>
<sequence length="106" mass="12265">MTDYSKEFVCVNQGACVACVDSDLTRDYCKLNNYKQEVACEWNGGVPKDYQDTHPLPEYIACLNPVELNRRLFFRNQLVFIILGVVAFAVYSWRRRKLRGNGYSTV</sequence>
<evidence type="ECO:0000313" key="2">
    <source>
        <dbReference type="Proteomes" id="UP001139981"/>
    </source>
</evidence>
<dbReference type="Proteomes" id="UP001139981">
    <property type="component" value="Unassembled WGS sequence"/>
</dbReference>
<comment type="caution">
    <text evidence="1">The sequence shown here is derived from an EMBL/GenBank/DDBJ whole genome shotgun (WGS) entry which is preliminary data.</text>
</comment>
<evidence type="ECO:0000313" key="1">
    <source>
        <dbReference type="EMBL" id="KAJ2879138.1"/>
    </source>
</evidence>
<keyword evidence="2" id="KW-1185">Reference proteome</keyword>
<gene>
    <name evidence="1" type="ORF">IWW38_006177</name>
</gene>